<feature type="transmembrane region" description="Helical" evidence="6">
    <location>
        <begin position="65"/>
        <end position="84"/>
    </location>
</feature>
<evidence type="ECO:0000256" key="2">
    <source>
        <dbReference type="ARBA" id="ARBA00022692"/>
    </source>
</evidence>
<dbReference type="PANTHER" id="PTHR35529:SF2">
    <property type="entry name" value="SPORULATION PROTEIN YTAF-RELATED"/>
    <property type="match status" value="1"/>
</dbReference>
<sequence length="253" mass="26655">MATWISIGILALAVSLDGFSAGMMYGLRKIRIPVLSVIIICLFSGLVIYLSMLAGTWLLQWISPAAAKAFGGVILIGIGCYAIAQLFWQREDAQWPDGSADSAGRDQSERNSGMNEESGKKLERGGSPVVTTSSVTPLSPLPLLHIEIKKLGIVIDILKTPSAADIDRSGRISASEAAWLGVALSLDALGAGIGAALIGLTPWVTSLCIAVASGMFVSLGLRLGSWCAGWAWMKKMSLLPGCILILLGIMKLL</sequence>
<dbReference type="PANTHER" id="PTHR35529">
    <property type="entry name" value="MANGANESE EFFLUX PUMP MNTP-RELATED"/>
    <property type="match status" value="1"/>
</dbReference>
<accession>A0ABW5R9L9</accession>
<comment type="caution">
    <text evidence="7">The sequence shown here is derived from an EMBL/GenBank/DDBJ whole genome shotgun (WGS) entry which is preliminary data.</text>
</comment>
<keyword evidence="4 6" id="KW-0472">Membrane</keyword>
<keyword evidence="3 6" id="KW-1133">Transmembrane helix</keyword>
<dbReference type="EMBL" id="JBHUMM010000014">
    <property type="protein sequence ID" value="MFD2671693.1"/>
    <property type="molecule type" value="Genomic_DNA"/>
</dbReference>
<feature type="transmembrane region" description="Helical" evidence="6">
    <location>
        <begin position="6"/>
        <end position="27"/>
    </location>
</feature>
<evidence type="ECO:0000256" key="5">
    <source>
        <dbReference type="SAM" id="MobiDB-lite"/>
    </source>
</evidence>
<evidence type="ECO:0000256" key="4">
    <source>
        <dbReference type="ARBA" id="ARBA00023136"/>
    </source>
</evidence>
<name>A0ABW5R9L9_9BACL</name>
<protein>
    <submittedName>
        <fullName evidence="7">MntP/YtaF family protein</fullName>
    </submittedName>
</protein>
<evidence type="ECO:0000313" key="7">
    <source>
        <dbReference type="EMBL" id="MFD2671693.1"/>
    </source>
</evidence>
<proteinExistence type="predicted"/>
<feature type="transmembrane region" description="Helical" evidence="6">
    <location>
        <begin position="34"/>
        <end position="59"/>
    </location>
</feature>
<reference evidence="8" key="1">
    <citation type="journal article" date="2019" name="Int. J. Syst. Evol. Microbiol.">
        <title>The Global Catalogue of Microorganisms (GCM) 10K type strain sequencing project: providing services to taxonomists for standard genome sequencing and annotation.</title>
        <authorList>
            <consortium name="The Broad Institute Genomics Platform"/>
            <consortium name="The Broad Institute Genome Sequencing Center for Infectious Disease"/>
            <person name="Wu L."/>
            <person name="Ma J."/>
        </authorList>
    </citation>
    <scope>NUCLEOTIDE SEQUENCE [LARGE SCALE GENOMIC DNA]</scope>
    <source>
        <strain evidence="8">KCTC 33676</strain>
    </source>
</reference>
<dbReference type="Pfam" id="PF02659">
    <property type="entry name" value="Mntp"/>
    <property type="match status" value="2"/>
</dbReference>
<keyword evidence="1" id="KW-1003">Cell membrane</keyword>
<dbReference type="RefSeq" id="WP_379929168.1">
    <property type="nucleotide sequence ID" value="NZ_JBHUMM010000014.1"/>
</dbReference>
<dbReference type="Proteomes" id="UP001597497">
    <property type="component" value="Unassembled WGS sequence"/>
</dbReference>
<evidence type="ECO:0000256" key="3">
    <source>
        <dbReference type="ARBA" id="ARBA00022989"/>
    </source>
</evidence>
<evidence type="ECO:0000313" key="8">
    <source>
        <dbReference type="Proteomes" id="UP001597497"/>
    </source>
</evidence>
<feature type="transmembrane region" description="Helical" evidence="6">
    <location>
        <begin position="204"/>
        <end position="224"/>
    </location>
</feature>
<organism evidence="7 8">
    <name type="scientific">Marinicrinis sediminis</name>
    <dbReference type="NCBI Taxonomy" id="1652465"/>
    <lineage>
        <taxon>Bacteria</taxon>
        <taxon>Bacillati</taxon>
        <taxon>Bacillota</taxon>
        <taxon>Bacilli</taxon>
        <taxon>Bacillales</taxon>
        <taxon>Paenibacillaceae</taxon>
    </lineage>
</organism>
<keyword evidence="8" id="KW-1185">Reference proteome</keyword>
<evidence type="ECO:0000256" key="1">
    <source>
        <dbReference type="ARBA" id="ARBA00022475"/>
    </source>
</evidence>
<feature type="region of interest" description="Disordered" evidence="5">
    <location>
        <begin position="97"/>
        <end position="133"/>
    </location>
</feature>
<feature type="transmembrane region" description="Helical" evidence="6">
    <location>
        <begin position="177"/>
        <end position="198"/>
    </location>
</feature>
<dbReference type="InterPro" id="IPR003810">
    <property type="entry name" value="Mntp/YtaF"/>
</dbReference>
<keyword evidence="2 6" id="KW-0812">Transmembrane</keyword>
<evidence type="ECO:0000256" key="6">
    <source>
        <dbReference type="SAM" id="Phobius"/>
    </source>
</evidence>
<gene>
    <name evidence="7" type="ORF">ACFSUC_08750</name>
</gene>